<dbReference type="EMBL" id="BDRX01000060">
    <property type="protein sequence ID" value="GBF95144.1"/>
    <property type="molecule type" value="Genomic_DNA"/>
</dbReference>
<protein>
    <submittedName>
        <fullName evidence="2">Uncharacterized protein</fullName>
    </submittedName>
</protein>
<evidence type="ECO:0000313" key="3">
    <source>
        <dbReference type="Proteomes" id="UP000247498"/>
    </source>
</evidence>
<dbReference type="PANTHER" id="PTHR34127:SF1">
    <property type="entry name" value="OS04G0405600 PROTEIN"/>
    <property type="match status" value="1"/>
</dbReference>
<organism evidence="2 3">
    <name type="scientific">Raphidocelis subcapitata</name>
    <dbReference type="NCBI Taxonomy" id="307507"/>
    <lineage>
        <taxon>Eukaryota</taxon>
        <taxon>Viridiplantae</taxon>
        <taxon>Chlorophyta</taxon>
        <taxon>core chlorophytes</taxon>
        <taxon>Chlorophyceae</taxon>
        <taxon>CS clade</taxon>
        <taxon>Sphaeropleales</taxon>
        <taxon>Selenastraceae</taxon>
        <taxon>Raphidocelis</taxon>
    </lineage>
</organism>
<reference evidence="2 3" key="1">
    <citation type="journal article" date="2018" name="Sci. Rep.">
        <title>Raphidocelis subcapitata (=Pseudokirchneriella subcapitata) provides an insight into genome evolution and environmental adaptations in the Sphaeropleales.</title>
        <authorList>
            <person name="Suzuki S."/>
            <person name="Yamaguchi H."/>
            <person name="Nakajima N."/>
            <person name="Kawachi M."/>
        </authorList>
    </citation>
    <scope>NUCLEOTIDE SEQUENCE [LARGE SCALE GENOMIC DNA]</scope>
    <source>
        <strain evidence="2 3">NIES-35</strain>
    </source>
</reference>
<dbReference type="PANTHER" id="PTHR34127">
    <property type="entry name" value="OS04G0405600 PROTEIN"/>
    <property type="match status" value="1"/>
</dbReference>
<dbReference type="InParanoid" id="A0A2V0P5J5"/>
<evidence type="ECO:0000256" key="1">
    <source>
        <dbReference type="SAM" id="MobiDB-lite"/>
    </source>
</evidence>
<feature type="compositionally biased region" description="Low complexity" evidence="1">
    <location>
        <begin position="338"/>
        <end position="347"/>
    </location>
</feature>
<keyword evidence="3" id="KW-1185">Reference proteome</keyword>
<dbReference type="OrthoDB" id="3980at2759"/>
<dbReference type="AlphaFoldDB" id="A0A2V0P5J5"/>
<comment type="caution">
    <text evidence="2">The sequence shown here is derived from an EMBL/GenBank/DDBJ whole genome shotgun (WGS) entry which is preliminary data.</text>
</comment>
<gene>
    <name evidence="2" type="ORF">Rsub_07728</name>
</gene>
<feature type="compositionally biased region" description="Gly residues" evidence="1">
    <location>
        <begin position="319"/>
        <end position="337"/>
    </location>
</feature>
<dbReference type="SUPFAM" id="SSF53474">
    <property type="entry name" value="alpha/beta-Hydrolases"/>
    <property type="match status" value="1"/>
</dbReference>
<name>A0A2V0P5J5_9CHLO</name>
<sequence length="490" mass="48477">MALASRASRGAAAPWRSGAATQRAAANRLAAAPARSRTRTARVEARSTLVWRQLEQSGAWLVHARTARRPTAVVHFLGGAFAGAAPQVAYHLLLELLASSGFTVIATPYALTFKHLDCARAVASDFASALRELREGGRAYLAPQGAAVVGVGHSNGALLHLLIGALEPGHADANAVVSFNNKQVSDAVPIPGFLDGLRPTVQAARASPPPPLLPPGSALLAAAAAALPPGVAVERRLVEAAGPALSQIGGVLSEVGDGVTEFTPTPSESRALIASGYRVPRTLLVRFGEDSIDETPEMAALVAGALGGGAAAQWAASGAGAGSGGSGEWGRRSGGSSGSSSVSSSGEWDAAAAGPAAAAGAPLPSVAELVLPGNHLTPCGSDITFDAGPLLGGVDAALRRARDEGQVDVRRLASEIAAWARAAAAEARQLRRGGGTGPGEAVVAAAAAAAAVAEAAAAAVAEAGAQQRQSAGDGAGADGAPAVAAVELEA</sequence>
<accession>A0A2V0P5J5</accession>
<proteinExistence type="predicted"/>
<dbReference type="InterPro" id="IPR029058">
    <property type="entry name" value="AB_hydrolase_fold"/>
</dbReference>
<dbReference type="InterPro" id="IPR010765">
    <property type="entry name" value="DUF1350"/>
</dbReference>
<feature type="region of interest" description="Disordered" evidence="1">
    <location>
        <begin position="317"/>
        <end position="347"/>
    </location>
</feature>
<dbReference type="Proteomes" id="UP000247498">
    <property type="component" value="Unassembled WGS sequence"/>
</dbReference>
<dbReference type="Gene3D" id="3.40.50.1820">
    <property type="entry name" value="alpha/beta hydrolase"/>
    <property type="match status" value="1"/>
</dbReference>
<dbReference type="STRING" id="307507.A0A2V0P5J5"/>
<evidence type="ECO:0000313" key="2">
    <source>
        <dbReference type="EMBL" id="GBF95144.1"/>
    </source>
</evidence>
<dbReference type="Pfam" id="PF07082">
    <property type="entry name" value="DUF1350"/>
    <property type="match status" value="1"/>
</dbReference>